<evidence type="ECO:0000313" key="2">
    <source>
        <dbReference type="Proteomes" id="UP001151079"/>
    </source>
</evidence>
<organism evidence="1 2">
    <name type="scientific">Flavobacterium shii</name>
    <dbReference type="NCBI Taxonomy" id="2987687"/>
    <lineage>
        <taxon>Bacteria</taxon>
        <taxon>Pseudomonadati</taxon>
        <taxon>Bacteroidota</taxon>
        <taxon>Flavobacteriia</taxon>
        <taxon>Flavobacteriales</taxon>
        <taxon>Flavobacteriaceae</taxon>
        <taxon>Flavobacterium</taxon>
    </lineage>
</organism>
<evidence type="ECO:0000313" key="1">
    <source>
        <dbReference type="EMBL" id="MCV9926247.1"/>
    </source>
</evidence>
<dbReference type="RefSeq" id="WP_264204450.1">
    <property type="nucleotide sequence ID" value="NZ_JAOZEW010000001.1"/>
</dbReference>
<proteinExistence type="predicted"/>
<dbReference type="Proteomes" id="UP001151079">
    <property type="component" value="Unassembled WGS sequence"/>
</dbReference>
<keyword evidence="2" id="KW-1185">Reference proteome</keyword>
<sequence>MRMYKTACKYSVRMGLIDKDPFSVYDGKLYITDAIFLSQEELDRIENKNFSIKRLDRVKDVFLFSCYTGYAPVDAANLSLNNISEDGNGNLWFCHI</sequence>
<dbReference type="AlphaFoldDB" id="A0A9X3C547"/>
<dbReference type="GO" id="GO:0003677">
    <property type="term" value="F:DNA binding"/>
    <property type="evidence" value="ECO:0007669"/>
    <property type="project" value="InterPro"/>
</dbReference>
<dbReference type="SUPFAM" id="SSF56349">
    <property type="entry name" value="DNA breaking-rejoining enzymes"/>
    <property type="match status" value="1"/>
</dbReference>
<protein>
    <submittedName>
        <fullName evidence="1">Uncharacterized protein</fullName>
    </submittedName>
</protein>
<accession>A0A9X3C547</accession>
<name>A0A9X3C547_9FLAO</name>
<dbReference type="EMBL" id="JAOZEW010000001">
    <property type="protein sequence ID" value="MCV9926247.1"/>
    <property type="molecule type" value="Genomic_DNA"/>
</dbReference>
<gene>
    <name evidence="1" type="ORF">OIU83_01175</name>
</gene>
<reference evidence="1" key="1">
    <citation type="submission" date="2022-10" db="EMBL/GenBank/DDBJ databases">
        <title>Two novel species of Flavobacterium.</title>
        <authorList>
            <person name="Liu Q."/>
            <person name="Xin Y.-H."/>
        </authorList>
    </citation>
    <scope>NUCLEOTIDE SEQUENCE</scope>
    <source>
        <strain evidence="1">LS1R49</strain>
    </source>
</reference>
<dbReference type="InterPro" id="IPR011010">
    <property type="entry name" value="DNA_brk_join_enz"/>
</dbReference>
<comment type="caution">
    <text evidence="1">The sequence shown here is derived from an EMBL/GenBank/DDBJ whole genome shotgun (WGS) entry which is preliminary data.</text>
</comment>